<evidence type="ECO:0000256" key="4">
    <source>
        <dbReference type="ARBA" id="ARBA00022729"/>
    </source>
</evidence>
<accession>A0A0P6VXC2</accession>
<comment type="function">
    <text evidence="5">Part of a binding-protein-dependent transport system for aliphatic sulfonates. Putative binding protein.</text>
</comment>
<organism evidence="8 9">
    <name type="scientific">Prosthecodimorpha hirschii</name>
    <dbReference type="NCBI Taxonomy" id="665126"/>
    <lineage>
        <taxon>Bacteria</taxon>
        <taxon>Pseudomonadati</taxon>
        <taxon>Pseudomonadota</taxon>
        <taxon>Alphaproteobacteria</taxon>
        <taxon>Hyphomicrobiales</taxon>
        <taxon>Ancalomicrobiaceae</taxon>
        <taxon>Prosthecodimorpha</taxon>
    </lineage>
</organism>
<dbReference type="InterPro" id="IPR001638">
    <property type="entry name" value="Solute-binding_3/MltF_N"/>
</dbReference>
<dbReference type="FunFam" id="3.40.190.10:FF:000050">
    <property type="entry name" value="Sulfonate ABC transporter substrate-binding protein"/>
    <property type="match status" value="1"/>
</dbReference>
<reference evidence="8 9" key="1">
    <citation type="submission" date="2015-09" db="EMBL/GenBank/DDBJ databases">
        <authorList>
            <person name="Jackson K.R."/>
            <person name="Lunt B.L."/>
            <person name="Fisher J.N.B."/>
            <person name="Gardner A.V."/>
            <person name="Bailey M.E."/>
            <person name="Deus L.M."/>
            <person name="Earl A.S."/>
            <person name="Gibby P.D."/>
            <person name="Hartmann K.A."/>
            <person name="Liu J.E."/>
            <person name="Manci A.M."/>
            <person name="Nielsen D.A."/>
            <person name="Solomon M.B."/>
            <person name="Breakwell D.P."/>
            <person name="Burnett S.H."/>
            <person name="Grose J.H."/>
        </authorList>
    </citation>
    <scope>NUCLEOTIDE SEQUENCE [LARGE SCALE GENOMIC DNA]</scope>
    <source>
        <strain evidence="8 9">16</strain>
    </source>
</reference>
<dbReference type="InterPro" id="IPR015168">
    <property type="entry name" value="SsuA/THI5"/>
</dbReference>
<dbReference type="NCBIfam" id="TIGR01728">
    <property type="entry name" value="SsuA_fam"/>
    <property type="match status" value="1"/>
</dbReference>
<dbReference type="InterPro" id="IPR010067">
    <property type="entry name" value="ABC_SsuA_sub-bd"/>
</dbReference>
<dbReference type="PANTHER" id="PTHR30024:SF48">
    <property type="entry name" value="ABC TRANSPORTER SUBSTRATE-BINDING PROTEIN"/>
    <property type="match status" value="1"/>
</dbReference>
<dbReference type="GO" id="GO:0042626">
    <property type="term" value="F:ATPase-coupled transmembrane transporter activity"/>
    <property type="evidence" value="ECO:0007669"/>
    <property type="project" value="InterPro"/>
</dbReference>
<comment type="caution">
    <text evidence="8">The sequence shown here is derived from an EMBL/GenBank/DDBJ whole genome shotgun (WGS) entry which is preliminary data.</text>
</comment>
<dbReference type="AlphaFoldDB" id="A0A0P6VXC2"/>
<gene>
    <name evidence="8" type="ORF">ABB55_22525</name>
</gene>
<reference evidence="8 9" key="2">
    <citation type="submission" date="2015-10" db="EMBL/GenBank/DDBJ databases">
        <title>Draft Genome Sequence of Prosthecomicrobium hirschii ATCC 27832.</title>
        <authorList>
            <person name="Daniel J."/>
            <person name="Givan S.A."/>
            <person name="Brun Y.V."/>
            <person name="Brown P.J."/>
        </authorList>
    </citation>
    <scope>NUCLEOTIDE SEQUENCE [LARGE SCALE GENOMIC DNA]</scope>
    <source>
        <strain evidence="8 9">16</strain>
    </source>
</reference>
<dbReference type="GO" id="GO:0016020">
    <property type="term" value="C:membrane"/>
    <property type="evidence" value="ECO:0007669"/>
    <property type="project" value="InterPro"/>
</dbReference>
<evidence type="ECO:0000256" key="2">
    <source>
        <dbReference type="ARBA" id="ARBA00010742"/>
    </source>
</evidence>
<dbReference type="SUPFAM" id="SSF53850">
    <property type="entry name" value="Periplasmic binding protein-like II"/>
    <property type="match status" value="1"/>
</dbReference>
<evidence type="ECO:0000256" key="5">
    <source>
        <dbReference type="ARBA" id="ARBA00055538"/>
    </source>
</evidence>
<dbReference type="Pfam" id="PF09084">
    <property type="entry name" value="NMT1"/>
    <property type="match status" value="1"/>
</dbReference>
<dbReference type="Proteomes" id="UP000048984">
    <property type="component" value="Unassembled WGS sequence"/>
</dbReference>
<comment type="similarity">
    <text evidence="2">Belongs to the bacterial solute-binding protein SsuA/TauA family.</text>
</comment>
<keyword evidence="4" id="KW-0732">Signal</keyword>
<dbReference type="EMBL" id="LJYW01000001">
    <property type="protein sequence ID" value="KPL56071.1"/>
    <property type="molecule type" value="Genomic_DNA"/>
</dbReference>
<name>A0A0P6VXC2_9HYPH</name>
<evidence type="ECO:0000313" key="8">
    <source>
        <dbReference type="EMBL" id="KPL56071.1"/>
    </source>
</evidence>
<evidence type="ECO:0000259" key="7">
    <source>
        <dbReference type="SMART" id="SM00062"/>
    </source>
</evidence>
<feature type="domain" description="Solute-binding protein family 3/N-terminal" evidence="7">
    <location>
        <begin position="20"/>
        <end position="233"/>
    </location>
</feature>
<dbReference type="GO" id="GO:0042597">
    <property type="term" value="C:periplasmic space"/>
    <property type="evidence" value="ECO:0007669"/>
    <property type="project" value="UniProtKB-SubCell"/>
</dbReference>
<proteinExistence type="inferred from homology"/>
<dbReference type="CDD" id="cd13558">
    <property type="entry name" value="PBP2_SsuA_like_2"/>
    <property type="match status" value="1"/>
</dbReference>
<comment type="subcellular location">
    <subcellularLocation>
        <location evidence="1">Periplasm</location>
    </subcellularLocation>
</comment>
<dbReference type="Gene3D" id="3.40.190.10">
    <property type="entry name" value="Periplasmic binding protein-like II"/>
    <property type="match status" value="2"/>
</dbReference>
<protein>
    <recommendedName>
        <fullName evidence="6">Putative aliphatic sulfonates-binding protein</fullName>
    </recommendedName>
</protein>
<dbReference type="PANTHER" id="PTHR30024">
    <property type="entry name" value="ALIPHATIC SULFONATES-BINDING PROTEIN-RELATED"/>
    <property type="match status" value="1"/>
</dbReference>
<evidence type="ECO:0000256" key="3">
    <source>
        <dbReference type="ARBA" id="ARBA00022448"/>
    </source>
</evidence>
<dbReference type="SMART" id="SM00062">
    <property type="entry name" value="PBPb"/>
    <property type="match status" value="1"/>
</dbReference>
<keyword evidence="3" id="KW-0813">Transport</keyword>
<sequence>MTLAGLALGAPSGARAADTALRLGDQKGGVEATLAVANLLDKTPYKLEIAQFPAAAPLLEALNAGAVDVAWAGDAPTTFALANGVPAKIISAHRSNGGSVALLVKDQSPIRSVADLAGRTVGTGRGSIGHALVISALKRAGVPADSVKFAFLQPSDAKAALETNAIDAWSTWGLYVSTGLLAAKYRLVFDGQNGILSGLGYLVAHDKAIATKREALADFVSRTARARDWVTNHVDDYARHLAGLVGAPFEIARDSHVRAPTVVVPIDPAVIADQQRTADLYSDAGVIAKRFDVARFFDTSFNSALTN</sequence>
<keyword evidence="9" id="KW-1185">Reference proteome</keyword>
<dbReference type="STRING" id="665126.ABB55_22525"/>
<evidence type="ECO:0000256" key="6">
    <source>
        <dbReference type="ARBA" id="ARBA00070228"/>
    </source>
</evidence>
<evidence type="ECO:0000313" key="9">
    <source>
        <dbReference type="Proteomes" id="UP000048984"/>
    </source>
</evidence>
<evidence type="ECO:0000256" key="1">
    <source>
        <dbReference type="ARBA" id="ARBA00004418"/>
    </source>
</evidence>